<keyword evidence="3" id="KW-1185">Reference proteome</keyword>
<dbReference type="EMBL" id="FOAN01000003">
    <property type="protein sequence ID" value="SEL21402.1"/>
    <property type="molecule type" value="Genomic_DNA"/>
</dbReference>
<dbReference type="InterPro" id="IPR017694">
    <property type="entry name" value="Phosphonate_tfrase_rpt"/>
</dbReference>
<evidence type="ECO:0000256" key="1">
    <source>
        <dbReference type="ARBA" id="ARBA00007274"/>
    </source>
</evidence>
<proteinExistence type="inferred from homology"/>
<dbReference type="Pfam" id="PF00132">
    <property type="entry name" value="Hexapep"/>
    <property type="match status" value="1"/>
</dbReference>
<protein>
    <recommendedName>
        <fullName evidence="4">Phosphonate metabolim protein, transferase hexapeptide repeat family</fullName>
    </recommendedName>
</protein>
<name>A0A1H7NCU3_9HYPH</name>
<dbReference type="RefSeq" id="WP_091832758.1">
    <property type="nucleotide sequence ID" value="NZ_FOAN01000003.1"/>
</dbReference>
<dbReference type="InterPro" id="IPR011004">
    <property type="entry name" value="Trimer_LpxA-like_sf"/>
</dbReference>
<organism evidence="2 3">
    <name type="scientific">Bosea lupini</name>
    <dbReference type="NCBI Taxonomy" id="1036779"/>
    <lineage>
        <taxon>Bacteria</taxon>
        <taxon>Pseudomonadati</taxon>
        <taxon>Pseudomonadota</taxon>
        <taxon>Alphaproteobacteria</taxon>
        <taxon>Hyphomicrobiales</taxon>
        <taxon>Boseaceae</taxon>
        <taxon>Bosea</taxon>
    </lineage>
</organism>
<dbReference type="SUPFAM" id="SSF51161">
    <property type="entry name" value="Trimeric LpxA-like enzymes"/>
    <property type="match status" value="1"/>
</dbReference>
<evidence type="ECO:0000313" key="3">
    <source>
        <dbReference type="Proteomes" id="UP000199664"/>
    </source>
</evidence>
<evidence type="ECO:0000313" key="2">
    <source>
        <dbReference type="EMBL" id="SEL21402.1"/>
    </source>
</evidence>
<dbReference type="InterPro" id="IPR050179">
    <property type="entry name" value="Trans_hexapeptide_repeat"/>
</dbReference>
<evidence type="ECO:0008006" key="4">
    <source>
        <dbReference type="Google" id="ProtNLM"/>
    </source>
</evidence>
<dbReference type="PANTHER" id="PTHR43300:SF11">
    <property type="entry name" value="ACETYLTRANSFERASE RV3034C-RELATED"/>
    <property type="match status" value="1"/>
</dbReference>
<dbReference type="Proteomes" id="UP000199664">
    <property type="component" value="Unassembled WGS sequence"/>
</dbReference>
<sequence length="206" mass="22659">MAGKKLGLEPVIDPTATVRDAVLGRYTEIGARTVFAESTLGDYSYVVNDSNIIYTTIGKFCSIAAHTRINPGNHPMQRASQAHFTYRASAYFEDAQDEAAFFDWRRSTPVTIGHDVWIGHGAIVLAGRSIGTGAVVAGGAVVTKDVPDYTIVAGNPARIIRRRFPEEIAERLKALAWWDWEHAALRTALDDFRALSVEAFLDKYEG</sequence>
<dbReference type="AlphaFoldDB" id="A0A1H7NCU3"/>
<dbReference type="CDD" id="cd03349">
    <property type="entry name" value="LbH_XAT"/>
    <property type="match status" value="1"/>
</dbReference>
<reference evidence="3" key="1">
    <citation type="submission" date="2016-10" db="EMBL/GenBank/DDBJ databases">
        <authorList>
            <person name="Varghese N."/>
            <person name="Submissions S."/>
        </authorList>
    </citation>
    <scope>NUCLEOTIDE SEQUENCE [LARGE SCALE GENOMIC DNA]</scope>
    <source>
        <strain evidence="3">LMG 26383,CCUG 61248,R- 45681</strain>
    </source>
</reference>
<accession>A0A1H7NCU3</accession>
<gene>
    <name evidence="2" type="ORF">SAMN04515666_10393</name>
</gene>
<dbReference type="OrthoDB" id="9815592at2"/>
<dbReference type="STRING" id="1036779.SAMN04515666_10393"/>
<dbReference type="InterPro" id="IPR001451">
    <property type="entry name" value="Hexapep"/>
</dbReference>
<comment type="similarity">
    <text evidence="1">Belongs to the transferase hexapeptide repeat family.</text>
</comment>
<dbReference type="NCBIfam" id="TIGR03308">
    <property type="entry name" value="phn_thr-fam"/>
    <property type="match status" value="1"/>
</dbReference>
<dbReference type="Gene3D" id="2.160.10.10">
    <property type="entry name" value="Hexapeptide repeat proteins"/>
    <property type="match status" value="1"/>
</dbReference>
<dbReference type="PANTHER" id="PTHR43300">
    <property type="entry name" value="ACETYLTRANSFERASE"/>
    <property type="match status" value="1"/>
</dbReference>